<feature type="compositionally biased region" description="Basic and acidic residues" evidence="1">
    <location>
        <begin position="220"/>
        <end position="233"/>
    </location>
</feature>
<feature type="compositionally biased region" description="Low complexity" evidence="1">
    <location>
        <begin position="519"/>
        <end position="532"/>
    </location>
</feature>
<keyword evidence="3" id="KW-1185">Reference proteome</keyword>
<evidence type="ECO:0000313" key="3">
    <source>
        <dbReference type="Proteomes" id="UP000772434"/>
    </source>
</evidence>
<gene>
    <name evidence="2" type="ORF">BDP27DRAFT_1313260</name>
</gene>
<accession>A0A9P5UDN1</accession>
<feature type="compositionally biased region" description="Low complexity" evidence="1">
    <location>
        <begin position="582"/>
        <end position="594"/>
    </location>
</feature>
<feature type="compositionally biased region" description="Low complexity" evidence="1">
    <location>
        <begin position="457"/>
        <end position="466"/>
    </location>
</feature>
<feature type="compositionally biased region" description="Low complexity" evidence="1">
    <location>
        <begin position="358"/>
        <end position="369"/>
    </location>
</feature>
<sequence length="665" mass="69238">MDTNGKEKEWGASGSNSAFSGLGRGKRGAERGGRGGRGRGAGRGIGSTRGSRGRSRGASGSGTESSETSKKPTTSRRRSSAKSIPSITVPPPSASMTRITVSNSDSKIQEINALVEHTRAGALTPSAPITPFTPSHIDWAGEDDDDGSLPDLNDWGVNTAGVSGTFPEDKHAISPILVEGLKSLPEPNVPEHPEPEEQSTLHPSLPQKPKQSKVAAPAAARERTPRPPREPRVPKGKQPAPTPKPVSGGVSLSTAPDSSRIHPQLALRKHSQILDAPKPTINGLTSTSKPGSYVPPHTRNANVSPSSNSGNTSASKPHPRTTFNPKSAFISTPTAPAATRTQAIPAPIAVHPPPTEVSANSNSNMNASNGGLKPQPQNQFTEFTFPSLSPSPISGHYPSGPRGPGGTPVSTEPNGSASNSNGSTFGARGGVGGGRGGFGIDSRGGRGGAGAAPRHFNNTNNNLNVNPRQPHHLLSSFAPHASVHQRSNPDPNADRTHEKDGDGDVNSREKTNSKADVDSNSNSTSPPKSTSTLATDSSVSNHSLNTPPRTPPPPQPDKLQSSTYLTPRSSPHPPHPHKNHIHSSSAPHLSHSHSQNSRMSPHHNTHSHSHSQTHSQTHSREHSISRPVITGDAISKLARTIAASPGPRGGSGRTSPSKSVSPVKV</sequence>
<comment type="caution">
    <text evidence="2">The sequence shown here is derived from an EMBL/GenBank/DDBJ whole genome shotgun (WGS) entry which is preliminary data.</text>
</comment>
<protein>
    <submittedName>
        <fullName evidence="2">Uncharacterized protein</fullName>
    </submittedName>
</protein>
<feature type="compositionally biased region" description="Low complexity" evidence="1">
    <location>
        <begin position="332"/>
        <end position="349"/>
    </location>
</feature>
<name>A0A9P5UDN1_9AGAR</name>
<feature type="compositionally biased region" description="Basic and acidic residues" evidence="1">
    <location>
        <begin position="492"/>
        <end position="517"/>
    </location>
</feature>
<feature type="compositionally biased region" description="Polar residues" evidence="1">
    <location>
        <begin position="533"/>
        <end position="545"/>
    </location>
</feature>
<feature type="region of interest" description="Disordered" evidence="1">
    <location>
        <begin position="1"/>
        <end position="98"/>
    </location>
</feature>
<evidence type="ECO:0000313" key="2">
    <source>
        <dbReference type="EMBL" id="KAF9076395.1"/>
    </source>
</evidence>
<feature type="compositionally biased region" description="Gly residues" evidence="1">
    <location>
        <begin position="38"/>
        <end position="47"/>
    </location>
</feature>
<dbReference type="OrthoDB" id="3267789at2759"/>
<feature type="compositionally biased region" description="Low complexity" evidence="1">
    <location>
        <begin position="653"/>
        <end position="665"/>
    </location>
</feature>
<feature type="compositionally biased region" description="Polar residues" evidence="1">
    <location>
        <begin position="408"/>
        <end position="424"/>
    </location>
</feature>
<reference evidence="2" key="1">
    <citation type="submission" date="2020-11" db="EMBL/GenBank/DDBJ databases">
        <authorList>
            <consortium name="DOE Joint Genome Institute"/>
            <person name="Ahrendt S."/>
            <person name="Riley R."/>
            <person name="Andreopoulos W."/>
            <person name="Labutti K."/>
            <person name="Pangilinan J."/>
            <person name="Ruiz-Duenas F.J."/>
            <person name="Barrasa J.M."/>
            <person name="Sanchez-Garcia M."/>
            <person name="Camarero S."/>
            <person name="Miyauchi S."/>
            <person name="Serrano A."/>
            <person name="Linde D."/>
            <person name="Babiker R."/>
            <person name="Drula E."/>
            <person name="Ayuso-Fernandez I."/>
            <person name="Pacheco R."/>
            <person name="Padilla G."/>
            <person name="Ferreira P."/>
            <person name="Barriuso J."/>
            <person name="Kellner H."/>
            <person name="Castanera R."/>
            <person name="Alfaro M."/>
            <person name="Ramirez L."/>
            <person name="Pisabarro A.G."/>
            <person name="Kuo A."/>
            <person name="Tritt A."/>
            <person name="Lipzen A."/>
            <person name="He G."/>
            <person name="Yan M."/>
            <person name="Ng V."/>
            <person name="Cullen D."/>
            <person name="Martin F."/>
            <person name="Rosso M.-N."/>
            <person name="Henrissat B."/>
            <person name="Hibbett D."/>
            <person name="Martinez A.T."/>
            <person name="Grigoriev I.V."/>
        </authorList>
    </citation>
    <scope>NUCLEOTIDE SEQUENCE</scope>
    <source>
        <strain evidence="2">AH 40177</strain>
    </source>
</reference>
<feature type="compositionally biased region" description="Gly residues" evidence="1">
    <location>
        <begin position="427"/>
        <end position="439"/>
    </location>
</feature>
<evidence type="ECO:0000256" key="1">
    <source>
        <dbReference type="SAM" id="MobiDB-lite"/>
    </source>
</evidence>
<dbReference type="Proteomes" id="UP000772434">
    <property type="component" value="Unassembled WGS sequence"/>
</dbReference>
<feature type="compositionally biased region" description="Polar residues" evidence="1">
    <location>
        <begin position="375"/>
        <end position="392"/>
    </location>
</feature>
<organism evidence="2 3">
    <name type="scientific">Rhodocollybia butyracea</name>
    <dbReference type="NCBI Taxonomy" id="206335"/>
    <lineage>
        <taxon>Eukaryota</taxon>
        <taxon>Fungi</taxon>
        <taxon>Dikarya</taxon>
        <taxon>Basidiomycota</taxon>
        <taxon>Agaricomycotina</taxon>
        <taxon>Agaricomycetes</taxon>
        <taxon>Agaricomycetidae</taxon>
        <taxon>Agaricales</taxon>
        <taxon>Marasmiineae</taxon>
        <taxon>Omphalotaceae</taxon>
        <taxon>Rhodocollybia</taxon>
    </lineage>
</organism>
<feature type="compositionally biased region" description="Basic and acidic residues" evidence="1">
    <location>
        <begin position="1"/>
        <end position="10"/>
    </location>
</feature>
<proteinExistence type="predicted"/>
<dbReference type="EMBL" id="JADNRY010000006">
    <property type="protein sequence ID" value="KAF9076395.1"/>
    <property type="molecule type" value="Genomic_DNA"/>
</dbReference>
<feature type="compositionally biased region" description="Basic residues" evidence="1">
    <location>
        <begin position="600"/>
        <end position="611"/>
    </location>
</feature>
<dbReference type="AlphaFoldDB" id="A0A9P5UDN1"/>
<feature type="region of interest" description="Disordered" evidence="1">
    <location>
        <begin position="122"/>
        <end position="665"/>
    </location>
</feature>
<feature type="compositionally biased region" description="Low complexity" evidence="1">
    <location>
        <begin position="48"/>
        <end position="66"/>
    </location>
</feature>
<feature type="compositionally biased region" description="Low complexity" evidence="1">
    <location>
        <begin position="302"/>
        <end position="315"/>
    </location>
</feature>
<feature type="compositionally biased region" description="Polar residues" evidence="1">
    <location>
        <begin position="321"/>
        <end position="331"/>
    </location>
</feature>